<proteinExistence type="predicted"/>
<evidence type="ECO:0000313" key="4">
    <source>
        <dbReference type="Proteomes" id="UP001596456"/>
    </source>
</evidence>
<keyword evidence="4" id="KW-1185">Reference proteome</keyword>
<feature type="domain" description="Methyltransferase type 12" evidence="1">
    <location>
        <begin position="61"/>
        <end position="158"/>
    </location>
</feature>
<evidence type="ECO:0000259" key="1">
    <source>
        <dbReference type="Pfam" id="PF08242"/>
    </source>
</evidence>
<evidence type="ECO:0000313" key="3">
    <source>
        <dbReference type="EMBL" id="MFC7332513.1"/>
    </source>
</evidence>
<dbReference type="RefSeq" id="WP_377356967.1">
    <property type="nucleotide sequence ID" value="NZ_JBHTCM010000006.1"/>
</dbReference>
<dbReference type="Pfam" id="PF10119">
    <property type="entry name" value="MethyTransf_Reg"/>
    <property type="match status" value="1"/>
</dbReference>
<gene>
    <name evidence="3" type="ORF">ACFQPS_05010</name>
</gene>
<dbReference type="Pfam" id="PF08242">
    <property type="entry name" value="Methyltransf_12"/>
    <property type="match status" value="1"/>
</dbReference>
<accession>A0ABW2KSY4</accession>
<dbReference type="CDD" id="cd02440">
    <property type="entry name" value="AdoMet_MTases"/>
    <property type="match status" value="1"/>
</dbReference>
<dbReference type="EMBL" id="JBHTCM010000006">
    <property type="protein sequence ID" value="MFC7332513.1"/>
    <property type="molecule type" value="Genomic_DNA"/>
</dbReference>
<name>A0ABW2KSY4_9PROT</name>
<keyword evidence="3" id="KW-0808">Transferase</keyword>
<dbReference type="SUPFAM" id="SSF53335">
    <property type="entry name" value="S-adenosyl-L-methionine-dependent methyltransferases"/>
    <property type="match status" value="1"/>
</dbReference>
<evidence type="ECO:0000259" key="2">
    <source>
        <dbReference type="Pfam" id="PF10119"/>
    </source>
</evidence>
<dbReference type="InterPro" id="IPR018773">
    <property type="entry name" value="MeTrfase_reg_dom_prd"/>
</dbReference>
<comment type="caution">
    <text evidence="3">The sequence shown here is derived from an EMBL/GenBank/DDBJ whole genome shotgun (WGS) entry which is preliminary data.</text>
</comment>
<sequence>MTLPPVPPPIVPDAGHRAGAVTAIGYTASCHREMTPALLSLSLLLRGIAPPDFGRAFTWCELGFGQGVNLAVAAATHPQGRFFGTDVNPEHAAHAADLGRAAGLGNLAVEALDFDAYDRLDLPPFDVVALHGVWSWVGEGPRRRIVEFLRRRLKPGGIAYVSYNALPGWAPYMPLRRLLTAHAAQGAQGRPLPERIAAALAFVRRLADEGGYFAVNPAVRPRLEELAERSAAYLAHEFFNEAWTPDYSADVFAALAGADLTFAAPALASDHADALPEGARALLAEVTDPALRETVRDTLTNQPFRRDIFVRGPVPLDPAARDRRLDALPFAALAPARTLPGIARLPQGELPLDRDAGMALLEALADGPASLEALAARSPELAALGQERLRAALVQLHALSRIAPAPGGGAAAGADSWNRLVLARSLDGDTLSALASPMLAGGVETDRLERLFLLASVRGEDPAAFAWDTLAARGEAVLRDGRLLEGEAANRAELAERAAAFRRGRLPLLARLGCVPSRT</sequence>
<keyword evidence="3" id="KW-0489">Methyltransferase</keyword>
<feature type="domain" description="Methyltransferase regulatory" evidence="2">
    <location>
        <begin position="231"/>
        <end position="311"/>
    </location>
</feature>
<dbReference type="Proteomes" id="UP001596456">
    <property type="component" value="Unassembled WGS sequence"/>
</dbReference>
<dbReference type="InterPro" id="IPR029063">
    <property type="entry name" value="SAM-dependent_MTases_sf"/>
</dbReference>
<dbReference type="GO" id="GO:0008168">
    <property type="term" value="F:methyltransferase activity"/>
    <property type="evidence" value="ECO:0007669"/>
    <property type="project" value="UniProtKB-KW"/>
</dbReference>
<protein>
    <submittedName>
        <fullName evidence="3">Class I SAM-dependent methyltransferase</fullName>
    </submittedName>
</protein>
<dbReference type="InterPro" id="IPR013217">
    <property type="entry name" value="Methyltransf_12"/>
</dbReference>
<organism evidence="3 4">
    <name type="scientific">Rhodocista pekingensis</name>
    <dbReference type="NCBI Taxonomy" id="201185"/>
    <lineage>
        <taxon>Bacteria</taxon>
        <taxon>Pseudomonadati</taxon>
        <taxon>Pseudomonadota</taxon>
        <taxon>Alphaproteobacteria</taxon>
        <taxon>Rhodospirillales</taxon>
        <taxon>Azospirillaceae</taxon>
        <taxon>Rhodocista</taxon>
    </lineage>
</organism>
<dbReference type="GO" id="GO:0032259">
    <property type="term" value="P:methylation"/>
    <property type="evidence" value="ECO:0007669"/>
    <property type="project" value="UniProtKB-KW"/>
</dbReference>
<dbReference type="Gene3D" id="3.40.50.150">
    <property type="entry name" value="Vaccinia Virus protein VP39"/>
    <property type="match status" value="1"/>
</dbReference>
<reference evidence="4" key="1">
    <citation type="journal article" date="2019" name="Int. J. Syst. Evol. Microbiol.">
        <title>The Global Catalogue of Microorganisms (GCM) 10K type strain sequencing project: providing services to taxonomists for standard genome sequencing and annotation.</title>
        <authorList>
            <consortium name="The Broad Institute Genomics Platform"/>
            <consortium name="The Broad Institute Genome Sequencing Center for Infectious Disease"/>
            <person name="Wu L."/>
            <person name="Ma J."/>
        </authorList>
    </citation>
    <scope>NUCLEOTIDE SEQUENCE [LARGE SCALE GENOMIC DNA]</scope>
    <source>
        <strain evidence="4">CGMCC 1.16275</strain>
    </source>
</reference>